<dbReference type="EMBL" id="CADCUI010000005">
    <property type="protein sequence ID" value="CAA9328542.1"/>
    <property type="molecule type" value="Genomic_DNA"/>
</dbReference>
<evidence type="ECO:0000256" key="5">
    <source>
        <dbReference type="ARBA" id="ARBA00023136"/>
    </source>
</evidence>
<dbReference type="PANTHER" id="PTHR30250">
    <property type="entry name" value="PST FAMILY PREDICTED COLANIC ACID TRANSPORTER"/>
    <property type="match status" value="1"/>
</dbReference>
<proteinExistence type="predicted"/>
<accession>A0A6J4LD77</accession>
<name>A0A6J4LD77_9ACTN</name>
<comment type="subcellular location">
    <subcellularLocation>
        <location evidence="1">Cell membrane</location>
        <topology evidence="1">Multi-pass membrane protein</topology>
    </subcellularLocation>
</comment>
<gene>
    <name evidence="7" type="ORF">AVDCRST_MAG34-116</name>
</gene>
<feature type="transmembrane region" description="Helical" evidence="6">
    <location>
        <begin position="92"/>
        <end position="113"/>
    </location>
</feature>
<keyword evidence="3 6" id="KW-0812">Transmembrane</keyword>
<evidence type="ECO:0000256" key="6">
    <source>
        <dbReference type="SAM" id="Phobius"/>
    </source>
</evidence>
<dbReference type="InterPro" id="IPR050833">
    <property type="entry name" value="Poly_Biosynth_Transport"/>
</dbReference>
<evidence type="ECO:0000256" key="3">
    <source>
        <dbReference type="ARBA" id="ARBA00022692"/>
    </source>
</evidence>
<dbReference type="GO" id="GO:0005886">
    <property type="term" value="C:plasma membrane"/>
    <property type="evidence" value="ECO:0007669"/>
    <property type="project" value="UniProtKB-SubCell"/>
</dbReference>
<keyword evidence="5 6" id="KW-0472">Membrane</keyword>
<feature type="transmembrane region" description="Helical" evidence="6">
    <location>
        <begin position="162"/>
        <end position="181"/>
    </location>
</feature>
<keyword evidence="4 6" id="KW-1133">Transmembrane helix</keyword>
<evidence type="ECO:0000256" key="1">
    <source>
        <dbReference type="ARBA" id="ARBA00004651"/>
    </source>
</evidence>
<feature type="transmembrane region" description="Helical" evidence="6">
    <location>
        <begin position="272"/>
        <end position="291"/>
    </location>
</feature>
<sequence>MRVVPATPSVGTAGVWFVLSYGAAVVGYVAVSALASRLLHHDFGYFHIAMSASLDAALLALFGAHRGALRQAARLDPADDAGLVGLRRDVRAISLFTLPAAAAAGAVGAWLLSGGQERTTRLVLAASVGAVIWLSGRQKLIANVLRGLGSVRFAGLVEGRSGGALVAACQCVAVGAVILLVPAPSVAVVLGAVAVGFAGPVLFAHLLLRRRWSHVKMARPRLADAQAAMSQNRHFASNLVAAALNTNIDLWLAGLLLTAYETSLFSAAERVSTLLPVVTMSLGVVASPLVSRSVGHRSDELESLLRTGATVAAGLTLLLWLPMLLAPGAVLRLIFGDAFGPAAVILVILTLGGMSNVLTGACSVALSMSGHEAIVSRVQWAAVALRSALGLVLVSMFGVTGLAISASGVTALMWCALWWFSLRRTGIRTHPTSRPDVMLLRRVPA</sequence>
<evidence type="ECO:0000256" key="2">
    <source>
        <dbReference type="ARBA" id="ARBA00022475"/>
    </source>
</evidence>
<feature type="transmembrane region" description="Helical" evidence="6">
    <location>
        <begin position="378"/>
        <end position="396"/>
    </location>
</feature>
<evidence type="ECO:0000256" key="4">
    <source>
        <dbReference type="ARBA" id="ARBA00022989"/>
    </source>
</evidence>
<evidence type="ECO:0000313" key="7">
    <source>
        <dbReference type="EMBL" id="CAA9328542.1"/>
    </source>
</evidence>
<reference evidence="7" key="1">
    <citation type="submission" date="2020-02" db="EMBL/GenBank/DDBJ databases">
        <authorList>
            <person name="Meier V. D."/>
        </authorList>
    </citation>
    <scope>NUCLEOTIDE SEQUENCE</scope>
    <source>
        <strain evidence="7">AVDCRST_MAG34</strain>
    </source>
</reference>
<feature type="transmembrane region" description="Helical" evidence="6">
    <location>
        <begin position="187"/>
        <end position="208"/>
    </location>
</feature>
<protein>
    <recommendedName>
        <fullName evidence="8">Polysaccharide biosynthesis protein C-terminal domain-containing protein</fullName>
    </recommendedName>
</protein>
<feature type="transmembrane region" description="Helical" evidence="6">
    <location>
        <begin position="402"/>
        <end position="420"/>
    </location>
</feature>
<feature type="transmembrane region" description="Helical" evidence="6">
    <location>
        <begin position="239"/>
        <end position="260"/>
    </location>
</feature>
<feature type="transmembrane region" description="Helical" evidence="6">
    <location>
        <begin position="303"/>
        <end position="323"/>
    </location>
</feature>
<dbReference type="AlphaFoldDB" id="A0A6J4LD77"/>
<feature type="transmembrane region" description="Helical" evidence="6">
    <location>
        <begin position="343"/>
        <end position="366"/>
    </location>
</feature>
<keyword evidence="2" id="KW-1003">Cell membrane</keyword>
<evidence type="ECO:0008006" key="8">
    <source>
        <dbReference type="Google" id="ProtNLM"/>
    </source>
</evidence>
<feature type="transmembrane region" description="Helical" evidence="6">
    <location>
        <begin position="119"/>
        <end position="136"/>
    </location>
</feature>
<feature type="transmembrane region" description="Helical" evidence="6">
    <location>
        <begin position="43"/>
        <end position="64"/>
    </location>
</feature>
<organism evidence="7">
    <name type="scientific">uncultured Nocardioidaceae bacterium</name>
    <dbReference type="NCBI Taxonomy" id="253824"/>
    <lineage>
        <taxon>Bacteria</taxon>
        <taxon>Bacillati</taxon>
        <taxon>Actinomycetota</taxon>
        <taxon>Actinomycetes</taxon>
        <taxon>Propionibacteriales</taxon>
        <taxon>Nocardioidaceae</taxon>
        <taxon>environmental samples</taxon>
    </lineage>
</organism>
<feature type="transmembrane region" description="Helical" evidence="6">
    <location>
        <begin position="12"/>
        <end position="31"/>
    </location>
</feature>
<dbReference type="PANTHER" id="PTHR30250:SF11">
    <property type="entry name" value="O-ANTIGEN TRANSPORTER-RELATED"/>
    <property type="match status" value="1"/>
</dbReference>